<sequence length="565" mass="58771">GNVSAKAYDNAEVPNVAASQPKKATDTTPPTTPTLDTDLGGKAGTQTPITVTTDPNTHVDLLDKDGNIIGSGTTDDTGHVTITPTKPIPEGNVTAKATDNAEHPNSSTSQTKKATDLTPPVKPSVVGTLDGKAGTKDPVEVVTDPNTKVELLDKDGNVIGSGTTDSNGHVTITPTRPIPVGDVSAKAYDNAEVPNVATSQPKKATDTTPPTTPTLDTDLGGKAGTQTPITVTTDPNTHVDLLDKDGNIIGSGTTDSNGHVTITPTKPIPEGNVSAKATDNAEHPNSSTSQPKKATDLTPPVKPSVVGTLDGKAGTKDPVEVVTDPNTKVELLDKDGNVIGSGTTDSTGHATITPTVPIPEGNVTVKATDNAEHPNSSTSDPVKATDTTPPTAPVVTSDLTGKATTTDPVEVTTDPNTHVDLLDKDGNIIGSGTTDSNGHVTITPTRPIPEGDVYAKAIDNAEHPNISISKPVKATKLIVKSHKKEAKNGHSKENENHNSRKSKNTIRDEKGNKINTSTKKKVKDLPSTGKKELTNNSLPYIVTLLGSFALLISRKRERKDNNRNK</sequence>
<feature type="compositionally biased region" description="Basic and acidic residues" evidence="1">
    <location>
        <begin position="486"/>
        <end position="498"/>
    </location>
</feature>
<dbReference type="Proteomes" id="UP001269271">
    <property type="component" value="Unassembled WGS sequence"/>
</dbReference>
<feature type="region of interest" description="Disordered" evidence="1">
    <location>
        <begin position="155"/>
        <end position="178"/>
    </location>
</feature>
<comment type="caution">
    <text evidence="2">The sequence shown here is derived from an EMBL/GenBank/DDBJ whole genome shotgun (WGS) entry which is preliminary data.</text>
</comment>
<feature type="region of interest" description="Disordered" evidence="1">
    <location>
        <begin position="1"/>
        <end position="140"/>
    </location>
</feature>
<accession>A0ABU3IJW2</accession>
<feature type="compositionally biased region" description="Polar residues" evidence="1">
    <location>
        <begin position="103"/>
        <end position="112"/>
    </location>
</feature>
<feature type="compositionally biased region" description="Low complexity" evidence="1">
    <location>
        <begin position="26"/>
        <end position="38"/>
    </location>
</feature>
<feature type="compositionally biased region" description="Low complexity" evidence="1">
    <location>
        <begin position="206"/>
        <end position="218"/>
    </location>
</feature>
<organism evidence="2 3">
    <name type="scientific">Staphylococcus haemolyticus</name>
    <dbReference type="NCBI Taxonomy" id="1283"/>
    <lineage>
        <taxon>Bacteria</taxon>
        <taxon>Bacillati</taxon>
        <taxon>Bacillota</taxon>
        <taxon>Bacilli</taxon>
        <taxon>Bacillales</taxon>
        <taxon>Staphylococcaceae</taxon>
        <taxon>Staphylococcus</taxon>
    </lineage>
</organism>
<reference evidence="2 3" key="1">
    <citation type="submission" date="2023-08" db="EMBL/GenBank/DDBJ databases">
        <title>Genomic surveillance of Staphylococcus haemolyticus neonatal outbreak in southern France.</title>
        <authorList>
            <person name="Magnan C."/>
            <person name="Morsli M."/>
            <person name="Thiery B."/>
            <person name="Salipante F."/>
            <person name="Attar J."/>
            <person name="Massimo D.M."/>
            <person name="Ory J."/>
            <person name="Pantel A."/>
            <person name="Lavigne J.-P."/>
        </authorList>
    </citation>
    <scope>NUCLEOTIDE SEQUENCE [LARGE SCALE GENOMIC DNA]</scope>
    <source>
        <strain evidence="2 3">NSH026</strain>
    </source>
</reference>
<evidence type="ECO:0000313" key="2">
    <source>
        <dbReference type="EMBL" id="MDT4287873.1"/>
    </source>
</evidence>
<feature type="non-terminal residue" evidence="2">
    <location>
        <position position="1"/>
    </location>
</feature>
<gene>
    <name evidence="2" type="ORF">RO950_12980</name>
</gene>
<keyword evidence="3" id="KW-1185">Reference proteome</keyword>
<name>A0ABU3IJW2_STAHA</name>
<feature type="compositionally biased region" description="Polar residues" evidence="1">
    <location>
        <begin position="44"/>
        <end position="56"/>
    </location>
</feature>
<feature type="compositionally biased region" description="Low complexity" evidence="1">
    <location>
        <begin position="404"/>
        <end position="416"/>
    </location>
</feature>
<feature type="region of interest" description="Disordered" evidence="1">
    <location>
        <begin position="335"/>
        <end position="422"/>
    </location>
</feature>
<feature type="compositionally biased region" description="Polar residues" evidence="1">
    <location>
        <begin position="283"/>
        <end position="292"/>
    </location>
</feature>
<feature type="compositionally biased region" description="Polar residues" evidence="1">
    <location>
        <begin position="224"/>
        <end position="236"/>
    </location>
</feature>
<dbReference type="EMBL" id="JAVSOO010000067">
    <property type="protein sequence ID" value="MDT4287873.1"/>
    <property type="molecule type" value="Genomic_DNA"/>
</dbReference>
<feature type="compositionally biased region" description="Polar residues" evidence="1">
    <location>
        <begin position="340"/>
        <end position="354"/>
    </location>
</feature>
<feature type="compositionally biased region" description="Polar residues" evidence="1">
    <location>
        <begin position="250"/>
        <end position="264"/>
    </location>
</feature>
<feature type="compositionally biased region" description="Low complexity" evidence="1">
    <location>
        <begin position="380"/>
        <end position="396"/>
    </location>
</feature>
<evidence type="ECO:0000256" key="1">
    <source>
        <dbReference type="SAM" id="MobiDB-lite"/>
    </source>
</evidence>
<proteinExistence type="predicted"/>
<protein>
    <submittedName>
        <fullName evidence="2">YSIRK signal domain/LPXTG anchor domain surface protein</fullName>
    </submittedName>
</protein>
<feature type="region of interest" description="Disordered" evidence="1">
    <location>
        <begin position="193"/>
        <end position="320"/>
    </location>
</feature>
<evidence type="ECO:0000313" key="3">
    <source>
        <dbReference type="Proteomes" id="UP001269271"/>
    </source>
</evidence>
<feature type="compositionally biased region" description="Polar residues" evidence="1">
    <location>
        <begin position="160"/>
        <end position="174"/>
    </location>
</feature>
<feature type="region of interest" description="Disordered" evidence="1">
    <location>
        <begin position="481"/>
        <end position="533"/>
    </location>
</feature>
<feature type="compositionally biased region" description="Polar residues" evidence="1">
    <location>
        <begin position="70"/>
        <end position="84"/>
    </location>
</feature>